<proteinExistence type="predicted"/>
<dbReference type="RefSeq" id="WP_174496114.1">
    <property type="nucleotide sequence ID" value="NZ_CADDWK010000006.1"/>
</dbReference>
<dbReference type="InterPro" id="IPR011009">
    <property type="entry name" value="Kinase-like_dom_sf"/>
</dbReference>
<dbReference type="PANTHER" id="PTHR37171:SF1">
    <property type="entry name" value="SERINE_THREONINE-PROTEIN KINASE YRZF-RELATED"/>
    <property type="match status" value="1"/>
</dbReference>
<dbReference type="EMBL" id="JACHGH010000005">
    <property type="protein sequence ID" value="MBB6453533.1"/>
    <property type="molecule type" value="Genomic_DNA"/>
</dbReference>
<protein>
    <submittedName>
        <fullName evidence="1">Putative Ser/Thr protein kinase</fullName>
    </submittedName>
</protein>
<dbReference type="SUPFAM" id="SSF56112">
    <property type="entry name" value="Protein kinase-like (PK-like)"/>
    <property type="match status" value="1"/>
</dbReference>
<gene>
    <name evidence="1" type="ORF">HNQ94_001982</name>
</gene>
<name>A0A841Q599_9BACI</name>
<keyword evidence="1" id="KW-0808">Transferase</keyword>
<comment type="caution">
    <text evidence="1">The sequence shown here is derived from an EMBL/GenBank/DDBJ whole genome shotgun (WGS) entry which is preliminary data.</text>
</comment>
<sequence length="201" mass="23644">MRSVVELVNDIKFTDTKLVKYPAELHLIGKGRSAAVFQLGSQQKAVKVFYPSFKHLAEKEVAIYQCLNSSAYYPEIFEVGPSYFVMELFTGLTLYECLNKGIEITPRMIEEVDHALEFAKSKGLNPSDIHLRNIILTESNEIKIIDVVRFTQDKTCYQWRDLKNAYLHYYQLKYFPKKYPKFLMELIIRLYRFRILPIHSK</sequence>
<reference evidence="1 2" key="1">
    <citation type="submission" date="2020-08" db="EMBL/GenBank/DDBJ databases">
        <title>Genomic Encyclopedia of Type Strains, Phase IV (KMG-IV): sequencing the most valuable type-strain genomes for metagenomic binning, comparative biology and taxonomic classification.</title>
        <authorList>
            <person name="Goeker M."/>
        </authorList>
    </citation>
    <scope>NUCLEOTIDE SEQUENCE [LARGE SCALE GENOMIC DNA]</scope>
    <source>
        <strain evidence="1 2">DSM 19612</strain>
    </source>
</reference>
<keyword evidence="2" id="KW-1185">Reference proteome</keyword>
<organism evidence="1 2">
    <name type="scientific">Salirhabdus euzebyi</name>
    <dbReference type="NCBI Taxonomy" id="394506"/>
    <lineage>
        <taxon>Bacteria</taxon>
        <taxon>Bacillati</taxon>
        <taxon>Bacillota</taxon>
        <taxon>Bacilli</taxon>
        <taxon>Bacillales</taxon>
        <taxon>Bacillaceae</taxon>
        <taxon>Salirhabdus</taxon>
    </lineage>
</organism>
<dbReference type="AlphaFoldDB" id="A0A841Q599"/>
<dbReference type="GO" id="GO:0016301">
    <property type="term" value="F:kinase activity"/>
    <property type="evidence" value="ECO:0007669"/>
    <property type="project" value="UniProtKB-KW"/>
</dbReference>
<dbReference type="Proteomes" id="UP000581688">
    <property type="component" value="Unassembled WGS sequence"/>
</dbReference>
<keyword evidence="1" id="KW-0418">Kinase</keyword>
<evidence type="ECO:0000313" key="2">
    <source>
        <dbReference type="Proteomes" id="UP000581688"/>
    </source>
</evidence>
<dbReference type="PANTHER" id="PTHR37171">
    <property type="entry name" value="SERINE/THREONINE-PROTEIN KINASE YRZF-RELATED"/>
    <property type="match status" value="1"/>
</dbReference>
<dbReference type="Gene3D" id="1.10.510.10">
    <property type="entry name" value="Transferase(Phosphotransferase) domain 1"/>
    <property type="match status" value="1"/>
</dbReference>
<evidence type="ECO:0000313" key="1">
    <source>
        <dbReference type="EMBL" id="MBB6453533.1"/>
    </source>
</evidence>
<accession>A0A841Q599</accession>
<dbReference type="InterPro" id="IPR052396">
    <property type="entry name" value="Meiotic_Drive_Suppr_Kinase"/>
</dbReference>